<protein>
    <recommendedName>
        <fullName evidence="1">DNA/pantothenate metabolism flavoprotein C-terminal domain-containing protein</fullName>
    </recommendedName>
</protein>
<sequence length="384" mass="43118">MKKILITGGPVHAYLDVVKIITNKFRGGLIAQMAVDFLSRKDRGLCDVHITYLCTKQSKQPLLDGTVYSGENPALNIVYHDGIDDYMDKVLELAPKMDAVILGAAVANLIPKNKIEGKFPSHNYKEGDTIPIDFTIAPRIIDRVKEVAPKTQLFGFKLLAGVGYDELISAAYGVLLESKATAVIANDAMDLMHKYVVTKERAVHPMLNKELAEWILDRLKEEYYRTEFKILSFENITNPRNIQKLADLHKDRFTSIPEGFVFGSLAVRDGLGFVTTSRGKNELASFVNVWEVDHEKRIVYVAEDAKEGNIKATLNAPLLDKIFTNKKVHSIVHYHKEIGGLRTYEYATPGTTTDTNRPEVLNGKSFNIRDHGCYVLYNKEGDNL</sequence>
<dbReference type="AlphaFoldDB" id="A0A0F9JTF8"/>
<evidence type="ECO:0000259" key="1">
    <source>
        <dbReference type="Pfam" id="PF04127"/>
    </source>
</evidence>
<dbReference type="EMBL" id="LAZR01009376">
    <property type="protein sequence ID" value="KKM72978.1"/>
    <property type="molecule type" value="Genomic_DNA"/>
</dbReference>
<feature type="domain" description="DNA/pantothenate metabolism flavoprotein C-terminal" evidence="1">
    <location>
        <begin position="65"/>
        <end position="189"/>
    </location>
</feature>
<reference evidence="2" key="1">
    <citation type="journal article" date="2015" name="Nature">
        <title>Complex archaea that bridge the gap between prokaryotes and eukaryotes.</title>
        <authorList>
            <person name="Spang A."/>
            <person name="Saw J.H."/>
            <person name="Jorgensen S.L."/>
            <person name="Zaremba-Niedzwiedzka K."/>
            <person name="Martijn J."/>
            <person name="Lind A.E."/>
            <person name="van Eijk R."/>
            <person name="Schleper C."/>
            <person name="Guy L."/>
            <person name="Ettema T.J."/>
        </authorList>
    </citation>
    <scope>NUCLEOTIDE SEQUENCE</scope>
</reference>
<accession>A0A0F9JTF8</accession>
<dbReference type="InterPro" id="IPR007085">
    <property type="entry name" value="DNA/pantothenate-metab_flavo_C"/>
</dbReference>
<gene>
    <name evidence="2" type="ORF">LCGC14_1415080</name>
</gene>
<comment type="caution">
    <text evidence="2">The sequence shown here is derived from an EMBL/GenBank/DDBJ whole genome shotgun (WGS) entry which is preliminary data.</text>
</comment>
<dbReference type="Gene3D" id="3.40.50.10300">
    <property type="entry name" value="CoaB-like"/>
    <property type="match status" value="1"/>
</dbReference>
<dbReference type="SUPFAM" id="SSF102645">
    <property type="entry name" value="CoaB-like"/>
    <property type="match status" value="1"/>
</dbReference>
<name>A0A0F9JTF8_9ZZZZ</name>
<organism evidence="2">
    <name type="scientific">marine sediment metagenome</name>
    <dbReference type="NCBI Taxonomy" id="412755"/>
    <lineage>
        <taxon>unclassified sequences</taxon>
        <taxon>metagenomes</taxon>
        <taxon>ecological metagenomes</taxon>
    </lineage>
</organism>
<dbReference type="Pfam" id="PF04127">
    <property type="entry name" value="DFP"/>
    <property type="match status" value="1"/>
</dbReference>
<evidence type="ECO:0000313" key="2">
    <source>
        <dbReference type="EMBL" id="KKM72978.1"/>
    </source>
</evidence>
<proteinExistence type="predicted"/>
<dbReference type="GO" id="GO:0015937">
    <property type="term" value="P:coenzyme A biosynthetic process"/>
    <property type="evidence" value="ECO:0007669"/>
    <property type="project" value="UniProtKB-ARBA"/>
</dbReference>
<dbReference type="GO" id="GO:0003824">
    <property type="term" value="F:catalytic activity"/>
    <property type="evidence" value="ECO:0007669"/>
    <property type="project" value="UniProtKB-ARBA"/>
</dbReference>
<dbReference type="InterPro" id="IPR035929">
    <property type="entry name" value="CoaB-like_sf"/>
</dbReference>